<dbReference type="CDD" id="cd00383">
    <property type="entry name" value="trans_reg_C"/>
    <property type="match status" value="1"/>
</dbReference>
<gene>
    <name evidence="6" type="ORF">RPE78_11170</name>
</gene>
<feature type="domain" description="OmpR/PhoB-type" evidence="5">
    <location>
        <begin position="124"/>
        <end position="222"/>
    </location>
</feature>
<evidence type="ECO:0000256" key="2">
    <source>
        <dbReference type="PROSITE-ProRule" id="PRU00169"/>
    </source>
</evidence>
<dbReference type="SMART" id="SM00862">
    <property type="entry name" value="Trans_reg_C"/>
    <property type="match status" value="1"/>
</dbReference>
<feature type="modified residue" description="4-aspartylphosphate" evidence="2">
    <location>
        <position position="51"/>
    </location>
</feature>
<accession>A0ABZ1DZT6</accession>
<protein>
    <submittedName>
        <fullName evidence="6">Response regulator transcription factor</fullName>
    </submittedName>
</protein>
<dbReference type="InterPro" id="IPR016032">
    <property type="entry name" value="Sig_transdc_resp-reg_C-effctor"/>
</dbReference>
<feature type="DNA-binding region" description="OmpR/PhoB-type" evidence="3">
    <location>
        <begin position="124"/>
        <end position="222"/>
    </location>
</feature>
<dbReference type="Gene3D" id="3.40.50.2300">
    <property type="match status" value="1"/>
</dbReference>
<keyword evidence="1 3" id="KW-0238">DNA-binding</keyword>
<dbReference type="PROSITE" id="PS51755">
    <property type="entry name" value="OMPR_PHOB"/>
    <property type="match status" value="1"/>
</dbReference>
<dbReference type="InterPro" id="IPR001789">
    <property type="entry name" value="Sig_transdc_resp-reg_receiver"/>
</dbReference>
<dbReference type="Pfam" id="PF00072">
    <property type="entry name" value="Response_reg"/>
    <property type="match status" value="1"/>
</dbReference>
<dbReference type="PROSITE" id="PS50110">
    <property type="entry name" value="RESPONSE_REGULATORY"/>
    <property type="match status" value="1"/>
</dbReference>
<dbReference type="SMART" id="SM00448">
    <property type="entry name" value="REC"/>
    <property type="match status" value="1"/>
</dbReference>
<keyword evidence="2" id="KW-0597">Phosphoprotein</keyword>
<dbReference type="Gene3D" id="1.10.10.10">
    <property type="entry name" value="Winged helix-like DNA-binding domain superfamily/Winged helix DNA-binding domain"/>
    <property type="match status" value="1"/>
</dbReference>
<keyword evidence="7" id="KW-1185">Reference proteome</keyword>
<dbReference type="InterPro" id="IPR036388">
    <property type="entry name" value="WH-like_DNA-bd_sf"/>
</dbReference>
<dbReference type="PANTHER" id="PTHR48111:SF36">
    <property type="entry name" value="TRANSCRIPTIONAL REGULATORY PROTEIN CUTR"/>
    <property type="match status" value="1"/>
</dbReference>
<dbReference type="RefSeq" id="WP_339107038.1">
    <property type="nucleotide sequence ID" value="NZ_CP135443.1"/>
</dbReference>
<name>A0ABZ1DZT6_9RHOB</name>
<dbReference type="EMBL" id="CP135443">
    <property type="protein sequence ID" value="WRY33239.1"/>
    <property type="molecule type" value="Genomic_DNA"/>
</dbReference>
<dbReference type="Pfam" id="PF00486">
    <property type="entry name" value="Trans_reg_C"/>
    <property type="match status" value="1"/>
</dbReference>
<organism evidence="6 7">
    <name type="scientific">Thioclava litoralis</name>
    <dbReference type="NCBI Taxonomy" id="3076557"/>
    <lineage>
        <taxon>Bacteria</taxon>
        <taxon>Pseudomonadati</taxon>
        <taxon>Pseudomonadota</taxon>
        <taxon>Alphaproteobacteria</taxon>
        <taxon>Rhodobacterales</taxon>
        <taxon>Paracoccaceae</taxon>
        <taxon>Thioclava</taxon>
    </lineage>
</organism>
<evidence type="ECO:0000259" key="5">
    <source>
        <dbReference type="PROSITE" id="PS51755"/>
    </source>
</evidence>
<evidence type="ECO:0000313" key="6">
    <source>
        <dbReference type="EMBL" id="WRY33239.1"/>
    </source>
</evidence>
<dbReference type="Gene3D" id="6.10.250.690">
    <property type="match status" value="1"/>
</dbReference>
<reference evidence="6 7" key="1">
    <citation type="submission" date="2023-09" db="EMBL/GenBank/DDBJ databases">
        <title>Thioclava shenzhenensis sp. nov., a multidrug resistant bacteria-antagonizing species isolated from coastal seawater.</title>
        <authorList>
            <person name="Long M."/>
        </authorList>
    </citation>
    <scope>NUCLEOTIDE SEQUENCE [LARGE SCALE GENOMIC DNA]</scope>
    <source>
        <strain evidence="6 7">FTW29</strain>
    </source>
</reference>
<proteinExistence type="predicted"/>
<dbReference type="SUPFAM" id="SSF46894">
    <property type="entry name" value="C-terminal effector domain of the bipartite response regulators"/>
    <property type="match status" value="1"/>
</dbReference>
<evidence type="ECO:0000259" key="4">
    <source>
        <dbReference type="PROSITE" id="PS50110"/>
    </source>
</evidence>
<sequence length="222" mass="24162">MRVLLIEDTPDLARNVAQFLRLQGHAVDIAASVDEAEAAWDVTDYAGVILDLGLPDGSGLTLLRARRRAGDRTPVIIATALDQISDRIAGLDAGADDYVTKPFDLGELAARLRAHARRSEGNPTAQTALGDLRIDRAAARLWREGTTGEGKEIRLTSREWSLFEALLAARGRILSRAALEETLFAYDDSVESNAVEVYISRLRGKLGAEVIVTRRGLGYLIP</sequence>
<evidence type="ECO:0000313" key="7">
    <source>
        <dbReference type="Proteomes" id="UP001623290"/>
    </source>
</evidence>
<evidence type="ECO:0000256" key="1">
    <source>
        <dbReference type="ARBA" id="ARBA00023125"/>
    </source>
</evidence>
<dbReference type="InterPro" id="IPR039420">
    <property type="entry name" value="WalR-like"/>
</dbReference>
<dbReference type="InterPro" id="IPR001867">
    <property type="entry name" value="OmpR/PhoB-type_DNA-bd"/>
</dbReference>
<dbReference type="SUPFAM" id="SSF52172">
    <property type="entry name" value="CheY-like"/>
    <property type="match status" value="1"/>
</dbReference>
<dbReference type="InterPro" id="IPR011006">
    <property type="entry name" value="CheY-like_superfamily"/>
</dbReference>
<dbReference type="PANTHER" id="PTHR48111">
    <property type="entry name" value="REGULATOR OF RPOS"/>
    <property type="match status" value="1"/>
</dbReference>
<dbReference type="Proteomes" id="UP001623290">
    <property type="component" value="Chromosome"/>
</dbReference>
<evidence type="ECO:0000256" key="3">
    <source>
        <dbReference type="PROSITE-ProRule" id="PRU01091"/>
    </source>
</evidence>
<feature type="domain" description="Response regulatory" evidence="4">
    <location>
        <begin position="2"/>
        <end position="116"/>
    </location>
</feature>